<comment type="caution">
    <text evidence="1">The sequence shown here is derived from an EMBL/GenBank/DDBJ whole genome shotgun (WGS) entry which is preliminary data.</text>
</comment>
<organism evidence="1 2">
    <name type="scientific">Rubus argutus</name>
    <name type="common">Southern blackberry</name>
    <dbReference type="NCBI Taxonomy" id="59490"/>
    <lineage>
        <taxon>Eukaryota</taxon>
        <taxon>Viridiplantae</taxon>
        <taxon>Streptophyta</taxon>
        <taxon>Embryophyta</taxon>
        <taxon>Tracheophyta</taxon>
        <taxon>Spermatophyta</taxon>
        <taxon>Magnoliopsida</taxon>
        <taxon>eudicotyledons</taxon>
        <taxon>Gunneridae</taxon>
        <taxon>Pentapetalae</taxon>
        <taxon>rosids</taxon>
        <taxon>fabids</taxon>
        <taxon>Rosales</taxon>
        <taxon>Rosaceae</taxon>
        <taxon>Rosoideae</taxon>
        <taxon>Rosoideae incertae sedis</taxon>
        <taxon>Rubus</taxon>
    </lineage>
</organism>
<name>A0AAW1XN90_RUBAR</name>
<gene>
    <name evidence="1" type="ORF">M0R45_014645</name>
</gene>
<keyword evidence="2" id="KW-1185">Reference proteome</keyword>
<reference evidence="1 2" key="1">
    <citation type="journal article" date="2023" name="G3 (Bethesda)">
        <title>A chromosome-length genome assembly and annotation of blackberry (Rubus argutus, cv. 'Hillquist').</title>
        <authorList>
            <person name="Bruna T."/>
            <person name="Aryal R."/>
            <person name="Dudchenko O."/>
            <person name="Sargent D.J."/>
            <person name="Mead D."/>
            <person name="Buti M."/>
            <person name="Cavallini A."/>
            <person name="Hytonen T."/>
            <person name="Andres J."/>
            <person name="Pham M."/>
            <person name="Weisz D."/>
            <person name="Mascagni F."/>
            <person name="Usai G."/>
            <person name="Natali L."/>
            <person name="Bassil N."/>
            <person name="Fernandez G.E."/>
            <person name="Lomsadze A."/>
            <person name="Armour M."/>
            <person name="Olukolu B."/>
            <person name="Poorten T."/>
            <person name="Britton C."/>
            <person name="Davik J."/>
            <person name="Ashrafi H."/>
            <person name="Aiden E.L."/>
            <person name="Borodovsky M."/>
            <person name="Worthington M."/>
        </authorList>
    </citation>
    <scope>NUCLEOTIDE SEQUENCE [LARGE SCALE GENOMIC DNA]</scope>
    <source>
        <strain evidence="1">PI 553951</strain>
    </source>
</reference>
<dbReference type="Proteomes" id="UP001457282">
    <property type="component" value="Unassembled WGS sequence"/>
</dbReference>
<sequence>MGMVAFLSKGTIGLDWMVDMADGRKRLSSGISVQGNVVPAYLFYPLPTLTPERQKVKVWLFRQSPKIDGWTSSDTIYTGCEVCMAKRTFPPSRPPGHGVVQRTPEEAVKTFF</sequence>
<protein>
    <submittedName>
        <fullName evidence="1">Uncharacterized protein</fullName>
    </submittedName>
</protein>
<dbReference type="InterPro" id="IPR038071">
    <property type="entry name" value="UROD/MetE-like_sf"/>
</dbReference>
<evidence type="ECO:0000313" key="2">
    <source>
        <dbReference type="Proteomes" id="UP001457282"/>
    </source>
</evidence>
<accession>A0AAW1XN90</accession>
<dbReference type="AlphaFoldDB" id="A0AAW1XN90"/>
<proteinExistence type="predicted"/>
<evidence type="ECO:0000313" key="1">
    <source>
        <dbReference type="EMBL" id="KAK9937878.1"/>
    </source>
</evidence>
<dbReference type="Gene3D" id="3.20.20.210">
    <property type="match status" value="1"/>
</dbReference>
<dbReference type="PANTHER" id="PTHR21091:SF167">
    <property type="entry name" value="UROPORPHYRINOGEN DECARBOXYLASE 1, CHLOROPLASTIC"/>
    <property type="match status" value="1"/>
</dbReference>
<dbReference type="PANTHER" id="PTHR21091">
    <property type="entry name" value="METHYLTETRAHYDROFOLATE:HOMOCYSTEINE METHYLTRANSFERASE RELATED"/>
    <property type="match status" value="1"/>
</dbReference>
<dbReference type="EMBL" id="JBEDUW010000003">
    <property type="protein sequence ID" value="KAK9937878.1"/>
    <property type="molecule type" value="Genomic_DNA"/>
</dbReference>